<dbReference type="CDD" id="cd04301">
    <property type="entry name" value="NAT_SF"/>
    <property type="match status" value="1"/>
</dbReference>
<dbReference type="GO" id="GO:0016746">
    <property type="term" value="F:acyltransferase activity"/>
    <property type="evidence" value="ECO:0007669"/>
    <property type="project" value="UniProtKB-KW"/>
</dbReference>
<keyword evidence="2 4" id="KW-0012">Acyltransferase</keyword>
<dbReference type="Proteomes" id="UP001224644">
    <property type="component" value="Unassembled WGS sequence"/>
</dbReference>
<comment type="caution">
    <text evidence="4">The sequence shown here is derived from an EMBL/GenBank/DDBJ whole genome shotgun (WGS) entry which is preliminary data.</text>
</comment>
<dbReference type="NCBIfam" id="NF002959">
    <property type="entry name" value="PRK03624.1"/>
    <property type="match status" value="1"/>
</dbReference>
<dbReference type="Pfam" id="PF00583">
    <property type="entry name" value="Acetyltransf_1"/>
    <property type="match status" value="1"/>
</dbReference>
<name>A0ABT8BDN0_9HYPH</name>
<evidence type="ECO:0000256" key="2">
    <source>
        <dbReference type="ARBA" id="ARBA00023315"/>
    </source>
</evidence>
<evidence type="ECO:0000256" key="1">
    <source>
        <dbReference type="ARBA" id="ARBA00022679"/>
    </source>
</evidence>
<sequence length="141" mass="15390">METTDLTIRAFRPDDRAAVTALWRASGLVLPHNDPDADLARAADQANSDILLGLLSDGTVAASVMVGHDGHRGWLYYVAVAANARGRGHGRAIVAAAEDWLRTRGIPKAQLMIRDTNTGVRDFYAGLGWNEAPRIVMERWL</sequence>
<dbReference type="InterPro" id="IPR000182">
    <property type="entry name" value="GNAT_dom"/>
</dbReference>
<evidence type="ECO:0000313" key="4">
    <source>
        <dbReference type="EMBL" id="MDN3589900.1"/>
    </source>
</evidence>
<dbReference type="EMBL" id="JAUFPX010000002">
    <property type="protein sequence ID" value="MDN3589900.1"/>
    <property type="molecule type" value="Genomic_DNA"/>
</dbReference>
<accession>A0ABT8BDN0</accession>
<keyword evidence="5" id="KW-1185">Reference proteome</keyword>
<dbReference type="EC" id="2.3.1.-" evidence="4"/>
<feature type="domain" description="N-acetyltransferase" evidence="3">
    <location>
        <begin position="6"/>
        <end position="141"/>
    </location>
</feature>
<dbReference type="InterPro" id="IPR050832">
    <property type="entry name" value="Bact_Acetyltransf"/>
</dbReference>
<evidence type="ECO:0000259" key="3">
    <source>
        <dbReference type="PROSITE" id="PS51186"/>
    </source>
</evidence>
<dbReference type="PROSITE" id="PS51186">
    <property type="entry name" value="GNAT"/>
    <property type="match status" value="1"/>
</dbReference>
<dbReference type="InterPro" id="IPR016181">
    <property type="entry name" value="Acyl_CoA_acyltransferase"/>
</dbReference>
<dbReference type="Gene3D" id="3.40.630.30">
    <property type="match status" value="1"/>
</dbReference>
<dbReference type="RefSeq" id="WP_238221239.1">
    <property type="nucleotide sequence ID" value="NZ_BPQD01000001.1"/>
</dbReference>
<dbReference type="PANTHER" id="PTHR43877">
    <property type="entry name" value="AMINOALKYLPHOSPHONATE N-ACETYLTRANSFERASE-RELATED-RELATED"/>
    <property type="match status" value="1"/>
</dbReference>
<evidence type="ECO:0000313" key="5">
    <source>
        <dbReference type="Proteomes" id="UP001224644"/>
    </source>
</evidence>
<keyword evidence="1 4" id="KW-0808">Transferase</keyword>
<reference evidence="5" key="1">
    <citation type="journal article" date="2019" name="Int. J. Syst. Evol. Microbiol.">
        <title>The Global Catalogue of Microorganisms (GCM) 10K type strain sequencing project: providing services to taxonomists for standard genome sequencing and annotation.</title>
        <authorList>
            <consortium name="The Broad Institute Genomics Platform"/>
            <consortium name="The Broad Institute Genome Sequencing Center for Infectious Disease"/>
            <person name="Wu L."/>
            <person name="Ma J."/>
        </authorList>
    </citation>
    <scope>NUCLEOTIDE SEQUENCE [LARGE SCALE GENOMIC DNA]</scope>
    <source>
        <strain evidence="5">CECT 7069</strain>
    </source>
</reference>
<dbReference type="SUPFAM" id="SSF55729">
    <property type="entry name" value="Acyl-CoA N-acyltransferases (Nat)"/>
    <property type="match status" value="1"/>
</dbReference>
<organism evidence="4 5">
    <name type="scientific">Methylobacterium adhaesivum</name>
    <dbReference type="NCBI Taxonomy" id="333297"/>
    <lineage>
        <taxon>Bacteria</taxon>
        <taxon>Pseudomonadati</taxon>
        <taxon>Pseudomonadota</taxon>
        <taxon>Alphaproteobacteria</taxon>
        <taxon>Hyphomicrobiales</taxon>
        <taxon>Methylobacteriaceae</taxon>
        <taxon>Methylobacterium</taxon>
    </lineage>
</organism>
<gene>
    <name evidence="4" type="ORF">QWZ12_04660</name>
</gene>
<proteinExistence type="predicted"/>
<protein>
    <submittedName>
        <fullName evidence="4">GNAT family acetyltransferase</fullName>
        <ecNumber evidence="4">2.3.1.-</ecNumber>
    </submittedName>
</protein>